<evidence type="ECO:0000313" key="2">
    <source>
        <dbReference type="EMBL" id="KAK2107071.1"/>
    </source>
</evidence>
<reference evidence="2 3" key="1">
    <citation type="submission" date="2023-05" db="EMBL/GenBank/DDBJ databases">
        <title>B98-5 Cell Line De Novo Hybrid Assembly: An Optical Mapping Approach.</title>
        <authorList>
            <person name="Kananen K."/>
            <person name="Auerbach J.A."/>
            <person name="Kautto E."/>
            <person name="Blachly J.S."/>
        </authorList>
    </citation>
    <scope>NUCLEOTIDE SEQUENCE [LARGE SCALE GENOMIC DNA]</scope>
    <source>
        <strain evidence="2">B95-8</strain>
        <tissue evidence="2">Cell line</tissue>
    </source>
</reference>
<accession>A0ABQ9VCS8</accession>
<comment type="caution">
    <text evidence="2">The sequence shown here is derived from an EMBL/GenBank/DDBJ whole genome shotgun (WGS) entry which is preliminary data.</text>
</comment>
<dbReference type="Proteomes" id="UP001266305">
    <property type="component" value="Unassembled WGS sequence"/>
</dbReference>
<feature type="compositionally biased region" description="Low complexity" evidence="1">
    <location>
        <begin position="47"/>
        <end position="57"/>
    </location>
</feature>
<keyword evidence="3" id="KW-1185">Reference proteome</keyword>
<gene>
    <name evidence="2" type="ORF">P7K49_016585</name>
</gene>
<evidence type="ECO:0000313" key="3">
    <source>
        <dbReference type="Proteomes" id="UP001266305"/>
    </source>
</evidence>
<dbReference type="EMBL" id="JASSZA010000007">
    <property type="protein sequence ID" value="KAK2107071.1"/>
    <property type="molecule type" value="Genomic_DNA"/>
</dbReference>
<protein>
    <submittedName>
        <fullName evidence="2">Uncharacterized protein</fullName>
    </submittedName>
</protein>
<organism evidence="2 3">
    <name type="scientific">Saguinus oedipus</name>
    <name type="common">Cotton-top tamarin</name>
    <name type="synonym">Oedipomidas oedipus</name>
    <dbReference type="NCBI Taxonomy" id="9490"/>
    <lineage>
        <taxon>Eukaryota</taxon>
        <taxon>Metazoa</taxon>
        <taxon>Chordata</taxon>
        <taxon>Craniata</taxon>
        <taxon>Vertebrata</taxon>
        <taxon>Euteleostomi</taxon>
        <taxon>Mammalia</taxon>
        <taxon>Eutheria</taxon>
        <taxon>Euarchontoglires</taxon>
        <taxon>Primates</taxon>
        <taxon>Haplorrhini</taxon>
        <taxon>Platyrrhini</taxon>
        <taxon>Cebidae</taxon>
        <taxon>Callitrichinae</taxon>
        <taxon>Saguinus</taxon>
    </lineage>
</organism>
<evidence type="ECO:0000256" key="1">
    <source>
        <dbReference type="SAM" id="MobiDB-lite"/>
    </source>
</evidence>
<proteinExistence type="predicted"/>
<sequence length="108" mass="11220">MAPGGRKQKAEALVVATAKKLVNGGKGVEEATIVTEHYLRLWAQCCGPEPGAAPGGPTASSKGEPGQTLEGQLQGDAAAVQSSELGLRRGPTRKLKFPEAQEVVEELK</sequence>
<name>A0ABQ9VCS8_SAGOE</name>
<feature type="region of interest" description="Disordered" evidence="1">
    <location>
        <begin position="46"/>
        <end position="77"/>
    </location>
</feature>
<feature type="non-terminal residue" evidence="2">
    <location>
        <position position="108"/>
    </location>
</feature>